<name>A0A1N7PKT7_9BACT</name>
<organism evidence="1 2">
    <name type="scientific">Belliella pelovolcani</name>
    <dbReference type="NCBI Taxonomy" id="529505"/>
    <lineage>
        <taxon>Bacteria</taxon>
        <taxon>Pseudomonadati</taxon>
        <taxon>Bacteroidota</taxon>
        <taxon>Cytophagia</taxon>
        <taxon>Cytophagales</taxon>
        <taxon>Cyclobacteriaceae</taxon>
        <taxon>Belliella</taxon>
    </lineage>
</organism>
<dbReference type="AlphaFoldDB" id="A0A1N7PKT7"/>
<protein>
    <submittedName>
        <fullName evidence="1">Uncharacterized protein</fullName>
    </submittedName>
</protein>
<evidence type="ECO:0000313" key="1">
    <source>
        <dbReference type="EMBL" id="SIT11100.1"/>
    </source>
</evidence>
<dbReference type="EMBL" id="FTOP01000017">
    <property type="protein sequence ID" value="SIT11100.1"/>
    <property type="molecule type" value="Genomic_DNA"/>
</dbReference>
<reference evidence="2" key="1">
    <citation type="submission" date="2017-01" db="EMBL/GenBank/DDBJ databases">
        <authorList>
            <person name="Varghese N."/>
            <person name="Submissions S."/>
        </authorList>
    </citation>
    <scope>NUCLEOTIDE SEQUENCE [LARGE SCALE GENOMIC DNA]</scope>
    <source>
        <strain evidence="2">DSM 46698</strain>
    </source>
</reference>
<sequence length="38" mass="4307">MHGINKDLKGYLATLEVSKNLEGLVQLIQTFEVSNKFK</sequence>
<proteinExistence type="predicted"/>
<accession>A0A1N7PKT7</accession>
<evidence type="ECO:0000313" key="2">
    <source>
        <dbReference type="Proteomes" id="UP000186026"/>
    </source>
</evidence>
<dbReference type="Proteomes" id="UP000186026">
    <property type="component" value="Unassembled WGS sequence"/>
</dbReference>
<gene>
    <name evidence="1" type="ORF">SAMN05421761_11731</name>
</gene>
<keyword evidence="2" id="KW-1185">Reference proteome</keyword>